<dbReference type="EMBL" id="CP117167">
    <property type="protein sequence ID" value="WCT13098.1"/>
    <property type="molecule type" value="Genomic_DNA"/>
</dbReference>
<dbReference type="SUPFAM" id="SSF54001">
    <property type="entry name" value="Cysteine proteinases"/>
    <property type="match status" value="1"/>
</dbReference>
<accession>A0ABY7T9V5</accession>
<feature type="signal peptide" evidence="1">
    <location>
        <begin position="1"/>
        <end position="26"/>
    </location>
</feature>
<evidence type="ECO:0000259" key="2">
    <source>
        <dbReference type="Pfam" id="PF01841"/>
    </source>
</evidence>
<name>A0ABY7T9V5_9SPHI</name>
<protein>
    <recommendedName>
        <fullName evidence="2">Transglutaminase-like domain-containing protein</fullName>
    </recommendedName>
</protein>
<dbReference type="RefSeq" id="WP_273631367.1">
    <property type="nucleotide sequence ID" value="NZ_CP117167.1"/>
</dbReference>
<evidence type="ECO:0000256" key="1">
    <source>
        <dbReference type="SAM" id="SignalP"/>
    </source>
</evidence>
<reference evidence="3 4" key="1">
    <citation type="submission" date="2023-02" db="EMBL/GenBank/DDBJ databases">
        <title>Genome sequence of Mucilaginibacter jinjuensis strain KACC 16571.</title>
        <authorList>
            <person name="Kim S."/>
            <person name="Heo J."/>
            <person name="Kwon S.-W."/>
        </authorList>
    </citation>
    <scope>NUCLEOTIDE SEQUENCE [LARGE SCALE GENOMIC DNA]</scope>
    <source>
        <strain evidence="3 4">KACC 16571</strain>
    </source>
</reference>
<dbReference type="Pfam" id="PF01841">
    <property type="entry name" value="Transglut_core"/>
    <property type="match status" value="1"/>
</dbReference>
<keyword evidence="4" id="KW-1185">Reference proteome</keyword>
<proteinExistence type="predicted"/>
<dbReference type="Proteomes" id="UP001216139">
    <property type="component" value="Chromosome"/>
</dbReference>
<sequence>MKIRSVLKLSRVAVYLLVLCPGIVHAAQKDSSNYVAILAKSQPYHRGESQSFPAFTYQSPDDPHLTELRKNYHLDSIAGKGSEVTRVLRLLQWFHDEVPHDDVKPLDVLTAKNIIETYRSTKYAAGCYPLSIAMNEIFLSMGIKSRSVICFSAKYPTPEGGHVINSVYIDSLHKWIYVDPQDNAYVKDEKGNFLSITEVRERLIDGRPLVLNATANYHHVPDKKEVYLYQFMAQHLYRMICPVNSAWDSQTREEGKTLEYVELLPYGAQEPGIDGFETHKHRNYLVINYHTNDDLLFWQKP</sequence>
<gene>
    <name evidence="3" type="ORF">PQO05_04015</name>
</gene>
<feature type="chain" id="PRO_5047155536" description="Transglutaminase-like domain-containing protein" evidence="1">
    <location>
        <begin position="27"/>
        <end position="301"/>
    </location>
</feature>
<dbReference type="InterPro" id="IPR002931">
    <property type="entry name" value="Transglutaminase-like"/>
</dbReference>
<keyword evidence="1" id="KW-0732">Signal</keyword>
<evidence type="ECO:0000313" key="3">
    <source>
        <dbReference type="EMBL" id="WCT13098.1"/>
    </source>
</evidence>
<dbReference type="InterPro" id="IPR038765">
    <property type="entry name" value="Papain-like_cys_pep_sf"/>
</dbReference>
<organism evidence="3 4">
    <name type="scientific">Mucilaginibacter jinjuensis</name>
    <dbReference type="NCBI Taxonomy" id="1176721"/>
    <lineage>
        <taxon>Bacteria</taxon>
        <taxon>Pseudomonadati</taxon>
        <taxon>Bacteroidota</taxon>
        <taxon>Sphingobacteriia</taxon>
        <taxon>Sphingobacteriales</taxon>
        <taxon>Sphingobacteriaceae</taxon>
        <taxon>Mucilaginibacter</taxon>
    </lineage>
</organism>
<evidence type="ECO:0000313" key="4">
    <source>
        <dbReference type="Proteomes" id="UP001216139"/>
    </source>
</evidence>
<feature type="domain" description="Transglutaminase-like" evidence="2">
    <location>
        <begin position="77"/>
        <end position="180"/>
    </location>
</feature>